<dbReference type="InParanoid" id="G0EG52"/>
<keyword evidence="2" id="KW-1185">Reference proteome</keyword>
<dbReference type="Gene3D" id="1.20.120.1610">
    <property type="match status" value="1"/>
</dbReference>
<evidence type="ECO:0000313" key="1">
    <source>
        <dbReference type="EMBL" id="AEM38300.1"/>
    </source>
</evidence>
<dbReference type="AlphaFoldDB" id="G0EG52"/>
<dbReference type="EMBL" id="CP002838">
    <property type="protein sequence ID" value="AEM38300.1"/>
    <property type="molecule type" value="Genomic_DNA"/>
</dbReference>
<dbReference type="STRING" id="694429.Pyrfu_0429"/>
<dbReference type="Proteomes" id="UP000001037">
    <property type="component" value="Chromosome"/>
</dbReference>
<dbReference type="eggNOG" id="arCOG03823">
    <property type="taxonomic scope" value="Archaea"/>
</dbReference>
<protein>
    <submittedName>
        <fullName evidence="1">Uncharacterized protein</fullName>
    </submittedName>
</protein>
<sequence length="145" mass="15808">MDRLIEGGFNGVVSVLRVLAETGRMGPVDRLGFTLDRHVAIEALTEAMRVFHALANGARLVRIEAGGGARVYRCCELYRVETGEPCRGVRGRALEGEYAGSEVCCVPCPEAPRDEEVRGVVECIEGSSCWRDFTRALVARALARP</sequence>
<accession>G0EG52</accession>
<dbReference type="KEGG" id="pfm:Pyrfu_0429"/>
<gene>
    <name evidence="1" type="ordered locus">Pyrfu_0429</name>
</gene>
<evidence type="ECO:0000313" key="2">
    <source>
        <dbReference type="Proteomes" id="UP000001037"/>
    </source>
</evidence>
<dbReference type="HOGENOM" id="CLU_1782553_0_0_2"/>
<name>G0EG52_PYRF1</name>
<organism evidence="1 2">
    <name type="scientific">Pyrolobus fumarii (strain DSM 11204 / 1A)</name>
    <dbReference type="NCBI Taxonomy" id="694429"/>
    <lineage>
        <taxon>Archaea</taxon>
        <taxon>Thermoproteota</taxon>
        <taxon>Thermoprotei</taxon>
        <taxon>Desulfurococcales</taxon>
        <taxon>Pyrodictiaceae</taxon>
        <taxon>Pyrolobus</taxon>
    </lineage>
</organism>
<proteinExistence type="predicted"/>
<reference evidence="1 2" key="1">
    <citation type="journal article" date="2011" name="Stand. Genomic Sci.">
        <title>Complete genome sequence of the hyperthermophilic chemolithoautotroph Pyrolobus fumarii type strain (1A).</title>
        <authorList>
            <person name="Anderson I."/>
            <person name="Goker M."/>
            <person name="Nolan M."/>
            <person name="Lucas S."/>
            <person name="Hammon N."/>
            <person name="Deshpande S."/>
            <person name="Cheng J.F."/>
            <person name="Tapia R."/>
            <person name="Han C."/>
            <person name="Goodwin L."/>
            <person name="Pitluck S."/>
            <person name="Huntemann M."/>
            <person name="Liolios K."/>
            <person name="Ivanova N."/>
            <person name="Pagani I."/>
            <person name="Mavromatis K."/>
            <person name="Ovchinikova G."/>
            <person name="Pati A."/>
            <person name="Chen A."/>
            <person name="Palaniappan K."/>
            <person name="Land M."/>
            <person name="Hauser L."/>
            <person name="Brambilla E.M."/>
            <person name="Huber H."/>
            <person name="Yasawong M."/>
            <person name="Rohde M."/>
            <person name="Spring S."/>
            <person name="Abt B."/>
            <person name="Sikorski J."/>
            <person name="Wirth R."/>
            <person name="Detter J.C."/>
            <person name="Woyke T."/>
            <person name="Bristow J."/>
            <person name="Eisen J.A."/>
            <person name="Markowitz V."/>
            <person name="Hugenholtz P."/>
            <person name="Kyrpides N.C."/>
            <person name="Klenk H.P."/>
            <person name="Lapidus A."/>
        </authorList>
    </citation>
    <scope>NUCLEOTIDE SEQUENCE [LARGE SCALE GENOMIC DNA]</scope>
    <source>
        <strain evidence="2">DSM 11204 / 1A</strain>
    </source>
</reference>